<dbReference type="PANTHER" id="PTHR12121:SF36">
    <property type="entry name" value="ENDONUCLEASE_EXONUCLEASE_PHOSPHATASE DOMAIN-CONTAINING PROTEIN"/>
    <property type="match status" value="1"/>
</dbReference>
<protein>
    <submittedName>
        <fullName evidence="3">Endonuclease</fullName>
    </submittedName>
</protein>
<feature type="chain" id="PRO_5046416479" evidence="1">
    <location>
        <begin position="22"/>
        <end position="279"/>
    </location>
</feature>
<dbReference type="GO" id="GO:0004519">
    <property type="term" value="F:endonuclease activity"/>
    <property type="evidence" value="ECO:0007669"/>
    <property type="project" value="UniProtKB-KW"/>
</dbReference>
<keyword evidence="3" id="KW-0540">Nuclease</keyword>
<keyword evidence="3" id="KW-0378">Hydrolase</keyword>
<dbReference type="EMBL" id="BNAG01000004">
    <property type="protein sequence ID" value="GHE71102.1"/>
    <property type="molecule type" value="Genomic_DNA"/>
</dbReference>
<evidence type="ECO:0000313" key="3">
    <source>
        <dbReference type="EMBL" id="GHE71102.1"/>
    </source>
</evidence>
<evidence type="ECO:0000259" key="2">
    <source>
        <dbReference type="Pfam" id="PF03372"/>
    </source>
</evidence>
<dbReference type="CDD" id="cd09083">
    <property type="entry name" value="EEP-1"/>
    <property type="match status" value="1"/>
</dbReference>
<keyword evidence="3" id="KW-0255">Endonuclease</keyword>
<proteinExistence type="predicted"/>
<reference evidence="4" key="1">
    <citation type="journal article" date="2019" name="Int. J. Syst. Evol. Microbiol.">
        <title>The Global Catalogue of Microorganisms (GCM) 10K type strain sequencing project: providing services to taxonomists for standard genome sequencing and annotation.</title>
        <authorList>
            <consortium name="The Broad Institute Genomics Platform"/>
            <consortium name="The Broad Institute Genome Sequencing Center for Infectious Disease"/>
            <person name="Wu L."/>
            <person name="Ma J."/>
        </authorList>
    </citation>
    <scope>NUCLEOTIDE SEQUENCE [LARGE SCALE GENOMIC DNA]</scope>
    <source>
        <strain evidence="4">CGMCC 1.15111</strain>
    </source>
</reference>
<dbReference type="InterPro" id="IPR050410">
    <property type="entry name" value="CCR4/nocturin_mRNA_transcr"/>
</dbReference>
<evidence type="ECO:0000256" key="1">
    <source>
        <dbReference type="SAM" id="SignalP"/>
    </source>
</evidence>
<dbReference type="SUPFAM" id="SSF56219">
    <property type="entry name" value="DNase I-like"/>
    <property type="match status" value="1"/>
</dbReference>
<dbReference type="PANTHER" id="PTHR12121">
    <property type="entry name" value="CARBON CATABOLITE REPRESSOR PROTEIN 4"/>
    <property type="match status" value="1"/>
</dbReference>
<dbReference type="Pfam" id="PF03372">
    <property type="entry name" value="Exo_endo_phos"/>
    <property type="match status" value="1"/>
</dbReference>
<feature type="signal peptide" evidence="1">
    <location>
        <begin position="1"/>
        <end position="21"/>
    </location>
</feature>
<organism evidence="3 4">
    <name type="scientific">Roseivirga thermotolerans</name>
    <dbReference type="NCBI Taxonomy" id="1758176"/>
    <lineage>
        <taxon>Bacteria</taxon>
        <taxon>Pseudomonadati</taxon>
        <taxon>Bacteroidota</taxon>
        <taxon>Cytophagia</taxon>
        <taxon>Cytophagales</taxon>
        <taxon>Roseivirgaceae</taxon>
        <taxon>Roseivirga</taxon>
    </lineage>
</organism>
<feature type="domain" description="Endonuclease/exonuclease/phosphatase" evidence="2">
    <location>
        <begin position="27"/>
        <end position="269"/>
    </location>
</feature>
<dbReference type="InterPro" id="IPR036691">
    <property type="entry name" value="Endo/exonu/phosph_ase_sf"/>
</dbReference>
<gene>
    <name evidence="3" type="ORF">GCM10011340_28740</name>
</gene>
<evidence type="ECO:0000313" key="4">
    <source>
        <dbReference type="Proteomes" id="UP000658258"/>
    </source>
</evidence>
<dbReference type="InterPro" id="IPR005135">
    <property type="entry name" value="Endo/exonuclease/phosphatase"/>
</dbReference>
<keyword evidence="1" id="KW-0732">Signal</keyword>
<dbReference type="Proteomes" id="UP000658258">
    <property type="component" value="Unassembled WGS sequence"/>
</dbReference>
<dbReference type="RefSeq" id="WP_189630987.1">
    <property type="nucleotide sequence ID" value="NZ_BNAG01000004.1"/>
</dbReference>
<sequence length="279" mass="31342">MNIFRSALMCLLLFTSTLLTAQEFNVISYNIRFNNAFDNENWWGHRKEAAIALLNAHSPVVFGVQEAVLGQMKYIDDHMPDYSYVGVGRDDGKEQGEFSAVFYDNRQVELLTSGTFWLSPSPEIVSKGWDAALPRVCTYAEFEHKASGKKFWFFNTHFDHVGEEARANSAQLIVDKIKQIAGDKAPIVLSGDFNTTPDKAPYGRITAFMDDASALSPSGIKGPIGTFNGFKLDAELKNRIDYVFTKNLNVLNYAHLDTKRDNGLWVSDHLPVVVKIAFR</sequence>
<accession>A0ABQ3IB96</accession>
<name>A0ABQ3IB96_9BACT</name>
<dbReference type="Gene3D" id="3.60.10.10">
    <property type="entry name" value="Endonuclease/exonuclease/phosphatase"/>
    <property type="match status" value="1"/>
</dbReference>
<keyword evidence="4" id="KW-1185">Reference proteome</keyword>
<comment type="caution">
    <text evidence="3">The sequence shown here is derived from an EMBL/GenBank/DDBJ whole genome shotgun (WGS) entry which is preliminary data.</text>
</comment>